<dbReference type="NCBIfam" id="TIGR02436">
    <property type="entry name" value="four helix bundle protein"/>
    <property type="match status" value="1"/>
</dbReference>
<keyword evidence="2" id="KW-1185">Reference proteome</keyword>
<accession>A0ABX0XET7</accession>
<name>A0ABX0XET7_9BACT</name>
<evidence type="ECO:0000313" key="2">
    <source>
        <dbReference type="Proteomes" id="UP000770785"/>
    </source>
</evidence>
<gene>
    <name evidence="1" type="ORF">GGR27_003353</name>
</gene>
<dbReference type="EMBL" id="JAATJH010000006">
    <property type="protein sequence ID" value="NJC27835.1"/>
    <property type="molecule type" value="Genomic_DNA"/>
</dbReference>
<comment type="caution">
    <text evidence="1">The sequence shown here is derived from an EMBL/GenBank/DDBJ whole genome shotgun (WGS) entry which is preliminary data.</text>
</comment>
<reference evidence="1 2" key="1">
    <citation type="submission" date="2020-03" db="EMBL/GenBank/DDBJ databases">
        <title>Genomic Encyclopedia of Type Strains, Phase IV (KMG-IV): sequencing the most valuable type-strain genomes for metagenomic binning, comparative biology and taxonomic classification.</title>
        <authorList>
            <person name="Goeker M."/>
        </authorList>
    </citation>
    <scope>NUCLEOTIDE SEQUENCE [LARGE SCALE GENOMIC DNA]</scope>
    <source>
        <strain evidence="1 2">DSM 105096</strain>
    </source>
</reference>
<proteinExistence type="predicted"/>
<dbReference type="SUPFAM" id="SSF158446">
    <property type="entry name" value="IVS-encoded protein-like"/>
    <property type="match status" value="1"/>
</dbReference>
<dbReference type="Pfam" id="PF05635">
    <property type="entry name" value="23S_rRNA_IVP"/>
    <property type="match status" value="1"/>
</dbReference>
<dbReference type="InterPro" id="IPR036583">
    <property type="entry name" value="23S_rRNA_IVS_sf"/>
</dbReference>
<sequence>MCSNLAESFAKRVYPKHFAAKLTDAMGENYETQVWLQVALNEKYISEEVYQEYQAASEEVGRLLTFMHQNPHKFT</sequence>
<dbReference type="InterPro" id="IPR012657">
    <property type="entry name" value="23S_rRNA-intervening_sequence"/>
</dbReference>
<dbReference type="Gene3D" id="1.20.1440.60">
    <property type="entry name" value="23S rRNA-intervening sequence"/>
    <property type="match status" value="1"/>
</dbReference>
<protein>
    <submittedName>
        <fullName evidence="1">Four helix bundle protein</fullName>
    </submittedName>
</protein>
<dbReference type="Proteomes" id="UP000770785">
    <property type="component" value="Unassembled WGS sequence"/>
</dbReference>
<evidence type="ECO:0000313" key="1">
    <source>
        <dbReference type="EMBL" id="NJC27835.1"/>
    </source>
</evidence>
<organism evidence="1 2">
    <name type="scientific">Neolewinella antarctica</name>
    <dbReference type="NCBI Taxonomy" id="442734"/>
    <lineage>
        <taxon>Bacteria</taxon>
        <taxon>Pseudomonadati</taxon>
        <taxon>Bacteroidota</taxon>
        <taxon>Saprospiria</taxon>
        <taxon>Saprospirales</taxon>
        <taxon>Lewinellaceae</taxon>
        <taxon>Neolewinella</taxon>
    </lineage>
</organism>